<dbReference type="EMBL" id="BAAACG010000008">
    <property type="protein sequence ID" value="GAA0738653.1"/>
    <property type="molecule type" value="Genomic_DNA"/>
</dbReference>
<dbReference type="InterPro" id="IPR025209">
    <property type="entry name" value="DUF4209"/>
</dbReference>
<keyword evidence="3" id="KW-1185">Reference proteome</keyword>
<dbReference type="Proteomes" id="UP001501510">
    <property type="component" value="Unassembled WGS sequence"/>
</dbReference>
<evidence type="ECO:0000313" key="2">
    <source>
        <dbReference type="EMBL" id="GAA0738653.1"/>
    </source>
</evidence>
<proteinExistence type="predicted"/>
<organism evidence="2 3">
    <name type="scientific">Clostridium oceanicum</name>
    <dbReference type="NCBI Taxonomy" id="1543"/>
    <lineage>
        <taxon>Bacteria</taxon>
        <taxon>Bacillati</taxon>
        <taxon>Bacillota</taxon>
        <taxon>Clostridia</taxon>
        <taxon>Eubacteriales</taxon>
        <taxon>Clostridiaceae</taxon>
        <taxon>Clostridium</taxon>
    </lineage>
</organism>
<protein>
    <recommendedName>
        <fullName evidence="1">DUF4209 domain-containing protein</fullName>
    </recommendedName>
</protein>
<reference evidence="2 3" key="1">
    <citation type="journal article" date="2019" name="Int. J. Syst. Evol. Microbiol.">
        <title>The Global Catalogue of Microorganisms (GCM) 10K type strain sequencing project: providing services to taxonomists for standard genome sequencing and annotation.</title>
        <authorList>
            <consortium name="The Broad Institute Genomics Platform"/>
            <consortium name="The Broad Institute Genome Sequencing Center for Infectious Disease"/>
            <person name="Wu L."/>
            <person name="Ma J."/>
        </authorList>
    </citation>
    <scope>NUCLEOTIDE SEQUENCE [LARGE SCALE GENOMIC DNA]</scope>
    <source>
        <strain evidence="2 3">JCM 1407</strain>
    </source>
</reference>
<feature type="domain" description="DUF4209" evidence="1">
    <location>
        <begin position="493"/>
        <end position="582"/>
    </location>
</feature>
<dbReference type="RefSeq" id="WP_343760626.1">
    <property type="nucleotide sequence ID" value="NZ_BAAACG010000008.1"/>
</dbReference>
<accession>A0ABN1JFR8</accession>
<gene>
    <name evidence="2" type="ORF">GCM10008906_16320</name>
</gene>
<name>A0ABN1JFR8_9CLOT</name>
<sequence>MTNEFLLEKNKIGISNEISLDSIIKIYKEKIDNMNNNELLKKYFIWDYELFVCVQNIMHTRYGKENRLEPYLTYKDGSVWPNIGNFEEDRIEFYDTCLNATENIAMKIRYLDYLIDYRDKSKKYIYACKLIELLIHNNNIDDYDDAGKCLEYISKLSRAVDISTSFGMKEKIGMLEVSIKNIFSKFLEIKNYRWILEISELFRYLCYNKKNKRITQESINYTIGVLETCKEYYKQEKNMNLHQAFCCEFYNWIKKEDSDKERISKVLLEFGKAYEDEAEYQGGRKEKSYHVRAHFLECAVNHYINIGARDKVYNLKVKIKECYRLGRKETKEHKFEIDIPDYDLIEKDSEKFILESIEKSFGLFSRVGYFTPEKQHIINTAKKRYANSLMNIIGITKITGDRKIFDANGDEERSKYFIYEEYNTWLQIMFSIMYDKVWIKLIKQGLTCNMVVKRITEWEYMNDEDSEIIKRGIERYFEDDFISAIHILTPKFESCFREFFVWGGYATTSIKNSVTQHEQNFNDFIRNDFVKKNIEMDTLFLIQYIMVDNLGYNLRNDVAHGLAGLDKFNRNTANIVIYLFFRLTNLHWEINKNN</sequence>
<evidence type="ECO:0000313" key="3">
    <source>
        <dbReference type="Proteomes" id="UP001501510"/>
    </source>
</evidence>
<evidence type="ECO:0000259" key="1">
    <source>
        <dbReference type="Pfam" id="PF13910"/>
    </source>
</evidence>
<comment type="caution">
    <text evidence="2">The sequence shown here is derived from an EMBL/GenBank/DDBJ whole genome shotgun (WGS) entry which is preliminary data.</text>
</comment>
<dbReference type="Pfam" id="PF13910">
    <property type="entry name" value="DUF4209"/>
    <property type="match status" value="1"/>
</dbReference>